<evidence type="ECO:0000259" key="2">
    <source>
        <dbReference type="Pfam" id="PF13439"/>
    </source>
</evidence>
<dbReference type="PANTHER" id="PTHR12526:SF630">
    <property type="entry name" value="GLYCOSYLTRANSFERASE"/>
    <property type="match status" value="1"/>
</dbReference>
<dbReference type="SUPFAM" id="SSF53756">
    <property type="entry name" value="UDP-Glycosyltransferase/glycogen phosphorylase"/>
    <property type="match status" value="1"/>
</dbReference>
<accession>A0A382AET0</accession>
<dbReference type="InterPro" id="IPR001296">
    <property type="entry name" value="Glyco_trans_1"/>
</dbReference>
<evidence type="ECO:0000313" key="3">
    <source>
        <dbReference type="EMBL" id="SVB00075.1"/>
    </source>
</evidence>
<dbReference type="PANTHER" id="PTHR12526">
    <property type="entry name" value="GLYCOSYLTRANSFERASE"/>
    <property type="match status" value="1"/>
</dbReference>
<dbReference type="AlphaFoldDB" id="A0A382AET0"/>
<dbReference type="Pfam" id="PF13439">
    <property type="entry name" value="Glyco_transf_4"/>
    <property type="match status" value="1"/>
</dbReference>
<organism evidence="3">
    <name type="scientific">marine metagenome</name>
    <dbReference type="NCBI Taxonomy" id="408172"/>
    <lineage>
        <taxon>unclassified sequences</taxon>
        <taxon>metagenomes</taxon>
        <taxon>ecological metagenomes</taxon>
    </lineage>
</organism>
<name>A0A382AET0_9ZZZZ</name>
<dbReference type="GO" id="GO:0016757">
    <property type="term" value="F:glycosyltransferase activity"/>
    <property type="evidence" value="ECO:0007669"/>
    <property type="project" value="InterPro"/>
</dbReference>
<dbReference type="CDD" id="cd03794">
    <property type="entry name" value="GT4_WbuB-like"/>
    <property type="match status" value="1"/>
</dbReference>
<feature type="domain" description="Glycosyl transferase family 1" evidence="1">
    <location>
        <begin position="209"/>
        <end position="378"/>
    </location>
</feature>
<proteinExistence type="predicted"/>
<feature type="domain" description="Glycosyltransferase subfamily 4-like N-terminal" evidence="2">
    <location>
        <begin position="26"/>
        <end position="195"/>
    </location>
</feature>
<dbReference type="Pfam" id="PF00534">
    <property type="entry name" value="Glycos_transf_1"/>
    <property type="match status" value="1"/>
</dbReference>
<dbReference type="Gene3D" id="3.40.50.2000">
    <property type="entry name" value="Glycogen Phosphorylase B"/>
    <property type="match status" value="2"/>
</dbReference>
<reference evidence="3" key="1">
    <citation type="submission" date="2018-05" db="EMBL/GenBank/DDBJ databases">
        <authorList>
            <person name="Lanie J.A."/>
            <person name="Ng W.-L."/>
            <person name="Kazmierczak K.M."/>
            <person name="Andrzejewski T.M."/>
            <person name="Davidsen T.M."/>
            <person name="Wayne K.J."/>
            <person name="Tettelin H."/>
            <person name="Glass J.I."/>
            <person name="Rusch D."/>
            <person name="Podicherti R."/>
            <person name="Tsui H.-C.T."/>
            <person name="Winkler M.E."/>
        </authorList>
    </citation>
    <scope>NUCLEOTIDE SEQUENCE</scope>
</reference>
<dbReference type="InterPro" id="IPR028098">
    <property type="entry name" value="Glyco_trans_4-like_N"/>
</dbReference>
<sequence>MKVLYIMHDGITDHIGKSQRAPYLLGLAKNGHDITILSNEKDIHSKDIQEYKSLFTESSIKWFINPYSNRIPIISPLLTSFRQYLKAKKICLRDSFNLIHSRCYPSTILGYFLKKSLSDTKLLFDLRDFWIDTRIETRKLGFLYRPLKTIEASLFRNADSFICLTEKAKSKIARMGDQFDCTPKVTVIPCCADMDLFKYDKENSEELKQIRQQEGLDGSFVLTYLGSLGAVYLLSNMVKTFKILKYLDSSSKFLFISNNGKDEVVKEFLNNDLNEKDLVFKTLIRSDVPKYLEMADLSLVFIRPSDSKIGCSPTKLAELLAMGIPVLANKGVGDLNEILGIEKNNSICLDSFDENHIRESLLKITSQRVDKEKIREFALKNFSLPEAIRRYEAVYKSLSNL</sequence>
<dbReference type="EMBL" id="UINC01025106">
    <property type="protein sequence ID" value="SVB00075.1"/>
    <property type="molecule type" value="Genomic_DNA"/>
</dbReference>
<protein>
    <recommendedName>
        <fullName evidence="4">Glycosyltransferase subfamily 4-like N-terminal domain-containing protein</fullName>
    </recommendedName>
</protein>
<gene>
    <name evidence="3" type="ORF">METZ01_LOCUS152929</name>
</gene>
<evidence type="ECO:0008006" key="4">
    <source>
        <dbReference type="Google" id="ProtNLM"/>
    </source>
</evidence>
<evidence type="ECO:0000259" key="1">
    <source>
        <dbReference type="Pfam" id="PF00534"/>
    </source>
</evidence>